<feature type="region of interest" description="Disordered" evidence="1">
    <location>
        <begin position="502"/>
        <end position="574"/>
    </location>
</feature>
<reference evidence="2 3" key="1">
    <citation type="submission" date="2017-12" db="EMBL/GenBank/DDBJ databases">
        <title>Gene loss provides genomic basis for host adaptation in cereal stripe rust fungi.</title>
        <authorList>
            <person name="Xia C."/>
        </authorList>
    </citation>
    <scope>NUCLEOTIDE SEQUENCE [LARGE SCALE GENOMIC DNA]</scope>
    <source>
        <strain evidence="2 3">93TX-2</strain>
    </source>
</reference>
<dbReference type="VEuPathDB" id="FungiDB:PSHT_01513"/>
<reference evidence="3" key="2">
    <citation type="journal article" date="2018" name="BMC Genomics">
        <title>Genomic insights into host adaptation between the wheat stripe rust pathogen (Puccinia striiformis f. sp. tritici) and the barley stripe rust pathogen (Puccinia striiformis f. sp. hordei).</title>
        <authorList>
            <person name="Xia C."/>
            <person name="Wang M."/>
            <person name="Yin C."/>
            <person name="Cornejo O.E."/>
            <person name="Hulbert S.H."/>
            <person name="Chen X."/>
        </authorList>
    </citation>
    <scope>NUCLEOTIDE SEQUENCE [LARGE SCALE GENOMIC DNA]</scope>
    <source>
        <strain evidence="3">93TX-2</strain>
    </source>
</reference>
<accession>A0A2S4WK81</accession>
<organism evidence="2 3">
    <name type="scientific">Puccinia striiformis</name>
    <dbReference type="NCBI Taxonomy" id="27350"/>
    <lineage>
        <taxon>Eukaryota</taxon>
        <taxon>Fungi</taxon>
        <taxon>Dikarya</taxon>
        <taxon>Basidiomycota</taxon>
        <taxon>Pucciniomycotina</taxon>
        <taxon>Pucciniomycetes</taxon>
        <taxon>Pucciniales</taxon>
        <taxon>Pucciniaceae</taxon>
        <taxon>Puccinia</taxon>
    </lineage>
</organism>
<reference evidence="3" key="3">
    <citation type="journal article" date="2018" name="Mol. Plant Microbe Interact.">
        <title>Genome sequence resources for the wheat stripe rust pathogen (Puccinia striiformis f. sp. tritici) and the barley stripe rust pathogen (Puccinia striiformis f. sp. hordei).</title>
        <authorList>
            <person name="Xia C."/>
            <person name="Wang M."/>
            <person name="Yin C."/>
            <person name="Cornejo O.E."/>
            <person name="Hulbert S.H."/>
            <person name="Chen X."/>
        </authorList>
    </citation>
    <scope>NUCLEOTIDE SEQUENCE [LARGE SCALE GENOMIC DNA]</scope>
    <source>
        <strain evidence="3">93TX-2</strain>
    </source>
</reference>
<dbReference type="Proteomes" id="UP000238274">
    <property type="component" value="Unassembled WGS sequence"/>
</dbReference>
<feature type="compositionally biased region" description="Basic residues" evidence="1">
    <location>
        <begin position="514"/>
        <end position="523"/>
    </location>
</feature>
<name>A0A2S4WK81_9BASI</name>
<comment type="caution">
    <text evidence="2">The sequence shown here is derived from an EMBL/GenBank/DDBJ whole genome shotgun (WGS) entry which is preliminary data.</text>
</comment>
<proteinExistence type="predicted"/>
<evidence type="ECO:0000313" key="3">
    <source>
        <dbReference type="Proteomes" id="UP000238274"/>
    </source>
</evidence>
<keyword evidence="3" id="KW-1185">Reference proteome</keyword>
<feature type="region of interest" description="Disordered" evidence="1">
    <location>
        <begin position="21"/>
        <end position="62"/>
    </location>
</feature>
<gene>
    <name evidence="2" type="ORF">PSHT_01513</name>
</gene>
<evidence type="ECO:0000256" key="1">
    <source>
        <dbReference type="SAM" id="MobiDB-lite"/>
    </source>
</evidence>
<feature type="region of interest" description="Disordered" evidence="1">
    <location>
        <begin position="260"/>
        <end position="281"/>
    </location>
</feature>
<protein>
    <submittedName>
        <fullName evidence="2">Uncharacterized protein</fullName>
    </submittedName>
</protein>
<evidence type="ECO:0000313" key="2">
    <source>
        <dbReference type="EMBL" id="POW22173.1"/>
    </source>
</evidence>
<feature type="compositionally biased region" description="Basic and acidic residues" evidence="1">
    <location>
        <begin position="37"/>
        <end position="47"/>
    </location>
</feature>
<dbReference type="AlphaFoldDB" id="A0A2S4WK81"/>
<dbReference type="EMBL" id="PKSM01000012">
    <property type="protein sequence ID" value="POW22173.1"/>
    <property type="molecule type" value="Genomic_DNA"/>
</dbReference>
<feature type="compositionally biased region" description="Low complexity" evidence="1">
    <location>
        <begin position="534"/>
        <end position="545"/>
    </location>
</feature>
<feature type="compositionally biased region" description="Basic and acidic residues" evidence="1">
    <location>
        <begin position="550"/>
        <end position="565"/>
    </location>
</feature>
<sequence>MLRVLHSSDYPYHLKTSSPVEIPDRNLNFDTPPPHFEYLRSKSDQRNHIPPLRSSPLDSTGPSSLTTIGTPHLLIFLPSIPRIKLPREPTINKPSRTNLELTLDKKNINGSIESSLNSDSNRKTNLSTRYFSIDLREYQAHKKLIKMEEVKEPYRIVEKAIAALLAEIRSNPNHINFLNFRPDAYQRKAKWLLSELKKNRTNGAKEESQYLAFVQLYGDYKEELAKARKLVNTPAPETNLGTTTPKKIEKVPVKNKLEHGTKSNYPIAHSSAKKAKPTVPPNLEPTGNVLLDAHIAKKAANELKAIVPLDISDTSTIESTDSLFTTKPFELTDLFPKSLKEKISAALSSTPKAVATPISTKATPISKLLVVDDSDNEGMDNHPHSTPDLTTLNQEERERVEKKISPLPSLSFKKKNQEAVVLPSAETTPEPLLEEEEEVPNKELIRTLVNKHVKIYWTYLTTSLKEDQKTLLDRAQESQKVLHKLIGNPAVEAYTKGWNPWDKKKKLFPAPPKIKNKGKKRPRIQPSTDQLFSLPPQLQTPQGTQHRSQGSREVETTRSSDDDTQTHASPHVVNHVPQRWYVTLQIPK</sequence>